<dbReference type="EMBL" id="CAWUPB010001158">
    <property type="protein sequence ID" value="CAK7339420.1"/>
    <property type="molecule type" value="Genomic_DNA"/>
</dbReference>
<comment type="caution">
    <text evidence="1">The sequence shown here is derived from an EMBL/GenBank/DDBJ whole genome shotgun (WGS) entry which is preliminary data.</text>
</comment>
<evidence type="ECO:0000313" key="2">
    <source>
        <dbReference type="Proteomes" id="UP001314170"/>
    </source>
</evidence>
<accession>A0AAV1RRV2</accession>
<dbReference type="Proteomes" id="UP001314170">
    <property type="component" value="Unassembled WGS sequence"/>
</dbReference>
<gene>
    <name evidence="1" type="ORF">DCAF_LOCUS14472</name>
</gene>
<sequence length="133" mass="14714">MPELYLIRTGQQKTTEAYDIDIGQVGQANKQIHLVAVKVGLRVPSLDPRALFLYSLGLSPLTCGLFLIGEGGTYKSLSRDDEHLGSENFLLTYIYAKDLPMLKSRSANPNLKLPRLDLVPYGSSHFNACFSNP</sequence>
<reference evidence="1 2" key="1">
    <citation type="submission" date="2024-01" db="EMBL/GenBank/DDBJ databases">
        <authorList>
            <person name="Waweru B."/>
        </authorList>
    </citation>
    <scope>NUCLEOTIDE SEQUENCE [LARGE SCALE GENOMIC DNA]</scope>
</reference>
<organism evidence="1 2">
    <name type="scientific">Dovyalis caffra</name>
    <dbReference type="NCBI Taxonomy" id="77055"/>
    <lineage>
        <taxon>Eukaryota</taxon>
        <taxon>Viridiplantae</taxon>
        <taxon>Streptophyta</taxon>
        <taxon>Embryophyta</taxon>
        <taxon>Tracheophyta</taxon>
        <taxon>Spermatophyta</taxon>
        <taxon>Magnoliopsida</taxon>
        <taxon>eudicotyledons</taxon>
        <taxon>Gunneridae</taxon>
        <taxon>Pentapetalae</taxon>
        <taxon>rosids</taxon>
        <taxon>fabids</taxon>
        <taxon>Malpighiales</taxon>
        <taxon>Salicaceae</taxon>
        <taxon>Flacourtieae</taxon>
        <taxon>Dovyalis</taxon>
    </lineage>
</organism>
<evidence type="ECO:0000313" key="1">
    <source>
        <dbReference type="EMBL" id="CAK7339420.1"/>
    </source>
</evidence>
<proteinExistence type="predicted"/>
<dbReference type="AlphaFoldDB" id="A0AAV1RRV2"/>
<name>A0AAV1RRV2_9ROSI</name>
<keyword evidence="2" id="KW-1185">Reference proteome</keyword>
<protein>
    <submittedName>
        <fullName evidence="1">Uncharacterized protein</fullName>
    </submittedName>
</protein>